<dbReference type="Proteomes" id="UP000267017">
    <property type="component" value="Unassembled WGS sequence"/>
</dbReference>
<keyword evidence="3" id="KW-1185">Reference proteome</keyword>
<gene>
    <name evidence="2" type="ORF">EHV15_02080</name>
</gene>
<sequence length="533" mass="60152">MRNATPALGEASEKQLVTKLIVKYEDEELAIENVQLTIDKKLNEHTLARLKGRVKQDNFDQFVLTTNAETNLVIEYQVGEDKILLFNGVIVKIESEAEGIEQNAIYYLEIEALSYTYLLDIQHKKRSFQDVNMTYYHLIKTVIKEYPRSDCLDYATEKETLNSIVMQYQETDWQFIKRMASRFYAPIIANHTSDSPKFTVGVRPESTATKLENLNYKVVKNVDTFRNNVHNYRIHSTESDYMFYEVTTKGNDTKSLEIGDSVLYKGRTFYIVSAQAMVKHHILSHTYTLSASNGFFTPPIFNETIAGLTIQGTVIKVSRNLLKVRLDIDPEQSAEKAYWLKYSTFYSTWYCMPEVGDRVNVHFPTKDESDAIVINSIKHASSGSFKRSNDGNSTAAAGSSGGGSSQAGLSIPNAQTPTAQKKQNFDFENLSQNEKVKMIVTPSGKMIILDDNSSSVSIVCNDSTYIRLADSGDISIFTESDITFESKADINFSAEEMIYMKAKESIAFECGESLLELTPEEVKIKGTDIKLNK</sequence>
<proteinExistence type="predicted"/>
<evidence type="ECO:0000313" key="3">
    <source>
        <dbReference type="Proteomes" id="UP000267017"/>
    </source>
</evidence>
<dbReference type="Gene3D" id="3.55.50.10">
    <property type="entry name" value="Baseplate protein-like domains"/>
    <property type="match status" value="1"/>
</dbReference>
<evidence type="ECO:0000313" key="2">
    <source>
        <dbReference type="EMBL" id="RRJ61896.1"/>
    </source>
</evidence>
<dbReference type="RefSeq" id="WP_128629816.1">
    <property type="nucleotide sequence ID" value="NZ_RRCN01000001.1"/>
</dbReference>
<evidence type="ECO:0000256" key="1">
    <source>
        <dbReference type="SAM" id="MobiDB-lite"/>
    </source>
</evidence>
<dbReference type="EMBL" id="RRCN01000001">
    <property type="protein sequence ID" value="RRJ61896.1"/>
    <property type="molecule type" value="Genomic_DNA"/>
</dbReference>
<dbReference type="Gene3D" id="2.30.110.50">
    <property type="match status" value="1"/>
</dbReference>
<dbReference type="OrthoDB" id="1878078at2"/>
<accession>A0A3P3TW19</accession>
<dbReference type="AlphaFoldDB" id="A0A3P3TW19"/>
<organism evidence="2 3">
    <name type="scientific">Paenibacillus oralis</name>
    <dbReference type="NCBI Taxonomy" id="2490856"/>
    <lineage>
        <taxon>Bacteria</taxon>
        <taxon>Bacillati</taxon>
        <taxon>Bacillota</taxon>
        <taxon>Bacilli</taxon>
        <taxon>Bacillales</taxon>
        <taxon>Paenibacillaceae</taxon>
        <taxon>Paenibacillus</taxon>
    </lineage>
</organism>
<name>A0A3P3TW19_9BACL</name>
<dbReference type="SUPFAM" id="SSF69279">
    <property type="entry name" value="Phage tail proteins"/>
    <property type="match status" value="1"/>
</dbReference>
<reference evidence="2 3" key="1">
    <citation type="submission" date="2018-11" db="EMBL/GenBank/DDBJ databases">
        <title>Genome sequencing of Paenibacillus sp. KCOM 3021 (= ChDC PVNT-B20).</title>
        <authorList>
            <person name="Kook J.-K."/>
            <person name="Park S.-N."/>
            <person name="Lim Y.K."/>
        </authorList>
    </citation>
    <scope>NUCLEOTIDE SEQUENCE [LARGE SCALE GENOMIC DNA]</scope>
    <source>
        <strain evidence="2 3">KCOM 3021</strain>
    </source>
</reference>
<protein>
    <recommendedName>
        <fullName evidence="4">Gp5/Type VI secretion system Vgr protein OB-fold domain-containing protein</fullName>
    </recommendedName>
</protein>
<comment type="caution">
    <text evidence="2">The sequence shown here is derived from an EMBL/GenBank/DDBJ whole genome shotgun (WGS) entry which is preliminary data.</text>
</comment>
<feature type="region of interest" description="Disordered" evidence="1">
    <location>
        <begin position="382"/>
        <end position="412"/>
    </location>
</feature>
<evidence type="ECO:0008006" key="4">
    <source>
        <dbReference type="Google" id="ProtNLM"/>
    </source>
</evidence>